<protein>
    <submittedName>
        <fullName evidence="5">Protein muscleblind</fullName>
    </submittedName>
</protein>
<keyword evidence="4" id="KW-1185">Reference proteome</keyword>
<evidence type="ECO:0000313" key="3">
    <source>
        <dbReference type="EMBL" id="VDO74355.1"/>
    </source>
</evidence>
<name>A0A0N4X3P8_HAEPC</name>
<accession>A0A0N4X3P8</accession>
<evidence type="ECO:0000313" key="4">
    <source>
        <dbReference type="Proteomes" id="UP000268014"/>
    </source>
</evidence>
<feature type="compositionally biased region" description="Basic residues" evidence="1">
    <location>
        <begin position="196"/>
        <end position="206"/>
    </location>
</feature>
<evidence type="ECO:0000313" key="5">
    <source>
        <dbReference type="WBParaSite" id="HPLM_0001899001-mRNA-1"/>
    </source>
</evidence>
<organism evidence="5">
    <name type="scientific">Haemonchus placei</name>
    <name type="common">Barber's pole worm</name>
    <dbReference type="NCBI Taxonomy" id="6290"/>
    <lineage>
        <taxon>Eukaryota</taxon>
        <taxon>Metazoa</taxon>
        <taxon>Ecdysozoa</taxon>
        <taxon>Nematoda</taxon>
        <taxon>Chromadorea</taxon>
        <taxon>Rhabditida</taxon>
        <taxon>Rhabditina</taxon>
        <taxon>Rhabditomorpha</taxon>
        <taxon>Strongyloidea</taxon>
        <taxon>Trichostrongylidae</taxon>
        <taxon>Haemonchus</taxon>
    </lineage>
</organism>
<reference evidence="3 4" key="2">
    <citation type="submission" date="2018-11" db="EMBL/GenBank/DDBJ databases">
        <authorList>
            <consortium name="Pathogen Informatics"/>
        </authorList>
    </citation>
    <scope>NUCLEOTIDE SEQUENCE [LARGE SCALE GENOMIC DNA]</scope>
    <source>
        <strain evidence="3 4">MHpl1</strain>
    </source>
</reference>
<feature type="signal peptide" evidence="2">
    <location>
        <begin position="1"/>
        <end position="16"/>
    </location>
</feature>
<feature type="chain" id="PRO_5043124424" evidence="2">
    <location>
        <begin position="17"/>
        <end position="206"/>
    </location>
</feature>
<dbReference type="OMA" id="QNAVLPT"/>
<proteinExistence type="predicted"/>
<evidence type="ECO:0000256" key="1">
    <source>
        <dbReference type="SAM" id="MobiDB-lite"/>
    </source>
</evidence>
<keyword evidence="2" id="KW-0732">Signal</keyword>
<sequence>MLFFILLLAFVISIRAEGYGAPPPASIAPASAPYGAPYSSNQVVAVPQVVQQQFQPMPQQLVQHSGSAGVQQVGMPVSYSMYSNTPQQMNQNPYQLYERHPIPSQVFLNYPQGMIIQPQRQQNAVLPTAGTSFIASSGYGQPATMSTQTTGPYATQTTSSETSTEEKGTTLSAMSGSPSVVDPWASLGGLPAKKIESRKKKNSDGL</sequence>
<gene>
    <name evidence="3" type="ORF">HPLM_LOCUS18982</name>
</gene>
<feature type="compositionally biased region" description="Low complexity" evidence="1">
    <location>
        <begin position="146"/>
        <end position="162"/>
    </location>
</feature>
<feature type="region of interest" description="Disordered" evidence="1">
    <location>
        <begin position="140"/>
        <end position="206"/>
    </location>
</feature>
<dbReference type="AlphaFoldDB" id="A0A0N4X3P8"/>
<evidence type="ECO:0000256" key="2">
    <source>
        <dbReference type="SAM" id="SignalP"/>
    </source>
</evidence>
<dbReference type="Proteomes" id="UP000268014">
    <property type="component" value="Unassembled WGS sequence"/>
</dbReference>
<dbReference type="WBParaSite" id="HPLM_0001899001-mRNA-1">
    <property type="protein sequence ID" value="HPLM_0001899001-mRNA-1"/>
    <property type="gene ID" value="HPLM_0001899001"/>
</dbReference>
<reference evidence="5" key="1">
    <citation type="submission" date="2017-02" db="UniProtKB">
        <authorList>
            <consortium name="WormBaseParasite"/>
        </authorList>
    </citation>
    <scope>IDENTIFICATION</scope>
</reference>
<dbReference type="OrthoDB" id="5877352at2759"/>
<dbReference type="EMBL" id="UZAF01020970">
    <property type="protein sequence ID" value="VDO74355.1"/>
    <property type="molecule type" value="Genomic_DNA"/>
</dbReference>